<feature type="transmembrane region" description="Helical" evidence="6">
    <location>
        <begin position="41"/>
        <end position="61"/>
    </location>
</feature>
<feature type="transmembrane region" description="Helical" evidence="6">
    <location>
        <begin position="187"/>
        <end position="207"/>
    </location>
</feature>
<feature type="domain" description="EamA" evidence="7">
    <location>
        <begin position="11"/>
        <end position="144"/>
    </location>
</feature>
<dbReference type="GO" id="GO:0005886">
    <property type="term" value="C:plasma membrane"/>
    <property type="evidence" value="ECO:0007669"/>
    <property type="project" value="UniProtKB-SubCell"/>
</dbReference>
<protein>
    <recommendedName>
        <fullName evidence="7">EamA domain-containing protein</fullName>
    </recommendedName>
</protein>
<accession>A0A139BWP5</accession>
<dbReference type="Gene3D" id="1.10.3730.20">
    <property type="match status" value="1"/>
</dbReference>
<feature type="transmembrane region" description="Helical" evidence="6">
    <location>
        <begin position="250"/>
        <end position="269"/>
    </location>
</feature>
<reference evidence="8 9" key="2">
    <citation type="submission" date="2016-03" db="EMBL/GenBank/DDBJ databases">
        <title>New uncultured bacterium of the family Gallionellaceae from acid mine drainage: description and reconstruction of genome based on metagenomic analysis of microbial community.</title>
        <authorList>
            <person name="Kadnikov V."/>
            <person name="Ivasenko D."/>
            <person name="Beletsky A."/>
            <person name="Mardanov A."/>
            <person name="Danilova E."/>
            <person name="Pimenov N."/>
            <person name="Karnachuk O."/>
            <person name="Ravin N."/>
        </authorList>
    </citation>
    <scope>NUCLEOTIDE SEQUENCE [LARGE SCALE GENOMIC DNA]</scope>
    <source>
        <strain evidence="8">ShG14-8</strain>
    </source>
</reference>
<dbReference type="Proteomes" id="UP000070578">
    <property type="component" value="Unassembled WGS sequence"/>
</dbReference>
<dbReference type="EMBL" id="LSLI01000006">
    <property type="protein sequence ID" value="KXS33426.1"/>
    <property type="molecule type" value="Genomic_DNA"/>
</dbReference>
<comment type="caution">
    <text evidence="8">The sequence shown here is derived from an EMBL/GenBank/DDBJ whole genome shotgun (WGS) entry which is preliminary data.</text>
</comment>
<evidence type="ECO:0000256" key="1">
    <source>
        <dbReference type="ARBA" id="ARBA00004651"/>
    </source>
</evidence>
<evidence type="ECO:0000256" key="6">
    <source>
        <dbReference type="SAM" id="Phobius"/>
    </source>
</evidence>
<keyword evidence="5 6" id="KW-0472">Membrane</keyword>
<dbReference type="InterPro" id="IPR000620">
    <property type="entry name" value="EamA_dom"/>
</dbReference>
<dbReference type="InterPro" id="IPR037185">
    <property type="entry name" value="EmrE-like"/>
</dbReference>
<feature type="transmembrane region" description="Helical" evidence="6">
    <location>
        <begin position="155"/>
        <end position="175"/>
    </location>
</feature>
<keyword evidence="2" id="KW-1003">Cell membrane</keyword>
<feature type="domain" description="EamA" evidence="7">
    <location>
        <begin position="157"/>
        <end position="292"/>
    </location>
</feature>
<sequence>MSVRVKKHTIFGAALVFTAAVGFSAKGVLVKIAYSLGVDPVTLLGLRMAFSLPFFVFILVWSRGDGMGWTELLAASGLGFLGYYVGSFLDLLGLQYISAGLERMILFLYPTIVVLLSALIYRKAVGKKQMLALFLSYGGIYLAFMHDASFNDKNILLGGLLVLGNGLSFACYLLGGGVVISKIGATRFTAVAMTSACIASVIQFALLRPLAVLAMPLKVYEVTLAMAVFSTVLPAFLLSEGIRRIGPERAALVGAAGPVITIILAYYLLGEPVSLLQIAGSILVLSGVLLISLEK</sequence>
<evidence type="ECO:0000256" key="2">
    <source>
        <dbReference type="ARBA" id="ARBA00022475"/>
    </source>
</evidence>
<evidence type="ECO:0000256" key="4">
    <source>
        <dbReference type="ARBA" id="ARBA00022989"/>
    </source>
</evidence>
<feature type="transmembrane region" description="Helical" evidence="6">
    <location>
        <begin position="73"/>
        <end position="98"/>
    </location>
</feature>
<comment type="subcellular location">
    <subcellularLocation>
        <location evidence="1">Cell membrane</location>
        <topology evidence="1">Multi-pass membrane protein</topology>
    </subcellularLocation>
</comment>
<dbReference type="PANTHER" id="PTHR42920">
    <property type="entry name" value="OS03G0707200 PROTEIN-RELATED"/>
    <property type="match status" value="1"/>
</dbReference>
<evidence type="ECO:0000313" key="9">
    <source>
        <dbReference type="Proteomes" id="UP000070578"/>
    </source>
</evidence>
<dbReference type="SUPFAM" id="SSF103481">
    <property type="entry name" value="Multidrug resistance efflux transporter EmrE"/>
    <property type="match status" value="2"/>
</dbReference>
<reference evidence="8 9" key="1">
    <citation type="submission" date="2016-02" db="EMBL/GenBank/DDBJ databases">
        <authorList>
            <person name="Wen L."/>
            <person name="He K."/>
            <person name="Yang H."/>
        </authorList>
    </citation>
    <scope>NUCLEOTIDE SEQUENCE [LARGE SCALE GENOMIC DNA]</scope>
    <source>
        <strain evidence="8">ShG14-8</strain>
    </source>
</reference>
<proteinExistence type="predicted"/>
<keyword evidence="3 6" id="KW-0812">Transmembrane</keyword>
<dbReference type="InterPro" id="IPR051258">
    <property type="entry name" value="Diverse_Substrate_Transporter"/>
</dbReference>
<dbReference type="PANTHER" id="PTHR42920:SF5">
    <property type="entry name" value="EAMA DOMAIN-CONTAINING PROTEIN"/>
    <property type="match status" value="1"/>
</dbReference>
<name>A0A139BWP5_9PROT</name>
<evidence type="ECO:0000313" key="8">
    <source>
        <dbReference type="EMBL" id="KXS33426.1"/>
    </source>
</evidence>
<dbReference type="Pfam" id="PF00892">
    <property type="entry name" value="EamA"/>
    <property type="match status" value="2"/>
</dbReference>
<feature type="transmembrane region" description="Helical" evidence="6">
    <location>
        <begin position="104"/>
        <end position="121"/>
    </location>
</feature>
<keyword evidence="4 6" id="KW-1133">Transmembrane helix</keyword>
<evidence type="ECO:0000256" key="5">
    <source>
        <dbReference type="ARBA" id="ARBA00023136"/>
    </source>
</evidence>
<evidence type="ECO:0000259" key="7">
    <source>
        <dbReference type="Pfam" id="PF00892"/>
    </source>
</evidence>
<feature type="transmembrane region" description="Helical" evidence="6">
    <location>
        <begin position="275"/>
        <end position="293"/>
    </location>
</feature>
<feature type="transmembrane region" description="Helical" evidence="6">
    <location>
        <begin position="130"/>
        <end position="149"/>
    </location>
</feature>
<dbReference type="AlphaFoldDB" id="A0A139BWP5"/>
<evidence type="ECO:0000256" key="3">
    <source>
        <dbReference type="ARBA" id="ARBA00022692"/>
    </source>
</evidence>
<gene>
    <name evidence="8" type="ORF">AWT59_0452</name>
</gene>
<feature type="transmembrane region" description="Helical" evidence="6">
    <location>
        <begin position="219"/>
        <end position="238"/>
    </location>
</feature>
<dbReference type="PATRIC" id="fig|1796491.3.peg.495"/>
<organism evidence="8 9">
    <name type="scientific">Candidatus Gallionella acididurans</name>
    <dbReference type="NCBI Taxonomy" id="1796491"/>
    <lineage>
        <taxon>Bacteria</taxon>
        <taxon>Pseudomonadati</taxon>
        <taxon>Pseudomonadota</taxon>
        <taxon>Betaproteobacteria</taxon>
        <taxon>Nitrosomonadales</taxon>
        <taxon>Gallionellaceae</taxon>
        <taxon>Gallionella</taxon>
    </lineage>
</organism>